<dbReference type="Pfam" id="PF15181">
    <property type="entry name" value="SMRP1"/>
    <property type="match status" value="1"/>
</dbReference>
<dbReference type="PANTHER" id="PTHR35664">
    <property type="entry name" value="SPERMATID-SPECIFIC MANCHETTE-RELATED PROTEIN 1"/>
    <property type="match status" value="1"/>
</dbReference>
<comment type="caution">
    <text evidence="1">The sequence shown here is derived from an EMBL/GenBank/DDBJ whole genome shotgun (WGS) entry which is preliminary data.</text>
</comment>
<dbReference type="InterPro" id="IPR028195">
    <property type="entry name" value="SPMIP6"/>
</dbReference>
<dbReference type="Proteomes" id="UP000520535">
    <property type="component" value="Unassembled WGS sequence"/>
</dbReference>
<keyword evidence="2" id="KW-1185">Reference proteome</keyword>
<dbReference type="OrthoDB" id="9820464at2759"/>
<proteinExistence type="predicted"/>
<protein>
    <submittedName>
        <fullName evidence="1">SMRP1 protein</fullName>
    </submittedName>
</protein>
<feature type="non-terminal residue" evidence="1">
    <location>
        <position position="282"/>
    </location>
</feature>
<feature type="non-terminal residue" evidence="1">
    <location>
        <position position="1"/>
    </location>
</feature>
<dbReference type="AlphaFoldDB" id="A0A7L2VG98"/>
<dbReference type="EMBL" id="VYZX01016107">
    <property type="protein sequence ID" value="NXS57103.1"/>
    <property type="molecule type" value="Genomic_DNA"/>
</dbReference>
<evidence type="ECO:0000313" key="2">
    <source>
        <dbReference type="Proteomes" id="UP000520535"/>
    </source>
</evidence>
<dbReference type="PANTHER" id="PTHR35664:SF1">
    <property type="entry name" value="SPERMATID-SPECIFIC MANCHETTE-RELATED PROTEIN 1"/>
    <property type="match status" value="1"/>
</dbReference>
<reference evidence="1 2" key="1">
    <citation type="submission" date="2019-09" db="EMBL/GenBank/DDBJ databases">
        <title>Bird 10,000 Genomes (B10K) Project - Family phase.</title>
        <authorList>
            <person name="Zhang G."/>
        </authorList>
    </citation>
    <scope>NUCLEOTIDE SEQUENCE [LARGE SCALE GENOMIC DNA]</scope>
    <source>
        <strain evidence="1">B10K-DU-012-52</strain>
    </source>
</reference>
<sequence length="282" mass="32578">MFLFSKNHKTPVSTYTDSYRPPCSIKRTLKDKDLEQTWKENKFVTKGLTMPLDQNPASQVHPKHLITAAMQEYYRNTIDPSAYRPWKYWLDRSEEKYNPVFVNEDKYMTWKMGPYNSAAWNKHSSCLPLPPKETRMESFLQSKPTPYAPKLTCINQFERDVVGDMLPVYTVMGRAPLQSCYSPCPGRHYCLRGMDYSMDGTSAIRRHLHSPGERAVRSIPCCSQSPRVKFSASTHHPHPSSLHYPTMPRWSTSHFTKIGGVQKGSFIIHPEFASEAYSVPRY</sequence>
<accession>A0A7L2VG98</accession>
<dbReference type="GO" id="GO:0048471">
    <property type="term" value="C:perinuclear region of cytoplasm"/>
    <property type="evidence" value="ECO:0007669"/>
    <property type="project" value="TreeGrafter"/>
</dbReference>
<dbReference type="GO" id="GO:0043014">
    <property type="term" value="F:alpha-tubulin binding"/>
    <property type="evidence" value="ECO:0007669"/>
    <property type="project" value="TreeGrafter"/>
</dbReference>
<organism evidence="1 2">
    <name type="scientific">Brachypteracias leptosomus</name>
    <name type="common">short-legged ground-roller</name>
    <dbReference type="NCBI Taxonomy" id="135165"/>
    <lineage>
        <taxon>Eukaryota</taxon>
        <taxon>Metazoa</taxon>
        <taxon>Chordata</taxon>
        <taxon>Craniata</taxon>
        <taxon>Vertebrata</taxon>
        <taxon>Euteleostomi</taxon>
        <taxon>Archelosauria</taxon>
        <taxon>Archosauria</taxon>
        <taxon>Dinosauria</taxon>
        <taxon>Saurischia</taxon>
        <taxon>Theropoda</taxon>
        <taxon>Coelurosauria</taxon>
        <taxon>Aves</taxon>
        <taxon>Neognathae</taxon>
        <taxon>Neoaves</taxon>
        <taxon>Telluraves</taxon>
        <taxon>Coraciimorphae</taxon>
        <taxon>Coraciiformes</taxon>
        <taxon>Brachypteraciidae</taxon>
        <taxon>Brachypteracias</taxon>
    </lineage>
</organism>
<dbReference type="GO" id="GO:0002177">
    <property type="term" value="C:manchette"/>
    <property type="evidence" value="ECO:0007669"/>
    <property type="project" value="TreeGrafter"/>
</dbReference>
<evidence type="ECO:0000313" key="1">
    <source>
        <dbReference type="EMBL" id="NXS57103.1"/>
    </source>
</evidence>
<gene>
    <name evidence="1" type="primary">Smrp1</name>
    <name evidence="1" type="ORF">BRALEP_R07716</name>
</gene>
<name>A0A7L2VG98_9AVES</name>